<feature type="domain" description="C2H2-type" evidence="17">
    <location>
        <begin position="539"/>
        <end position="566"/>
    </location>
</feature>
<evidence type="ECO:0000259" key="16">
    <source>
        <dbReference type="PROSITE" id="PS50097"/>
    </source>
</evidence>
<feature type="compositionally biased region" description="Acidic residues" evidence="15">
    <location>
        <begin position="351"/>
        <end position="367"/>
    </location>
</feature>
<feature type="domain" description="C2H2-type" evidence="17">
    <location>
        <begin position="567"/>
        <end position="595"/>
    </location>
</feature>
<evidence type="ECO:0000256" key="8">
    <source>
        <dbReference type="ARBA" id="ARBA00022833"/>
    </source>
</evidence>
<comment type="similarity">
    <text evidence="3">Belongs to the krueppel C2H2-type zinc-finger protein family.</text>
</comment>
<dbReference type="GO" id="GO:0008270">
    <property type="term" value="F:zinc ion binding"/>
    <property type="evidence" value="ECO:0007669"/>
    <property type="project" value="UniProtKB-KW"/>
</dbReference>
<feature type="region of interest" description="Disordered" evidence="15">
    <location>
        <begin position="336"/>
        <end position="389"/>
    </location>
</feature>
<evidence type="ECO:0000256" key="10">
    <source>
        <dbReference type="ARBA" id="ARBA00023015"/>
    </source>
</evidence>
<evidence type="ECO:0000256" key="13">
    <source>
        <dbReference type="ARBA" id="ARBA00023242"/>
    </source>
</evidence>
<evidence type="ECO:0000256" key="14">
    <source>
        <dbReference type="PROSITE-ProRule" id="PRU00042"/>
    </source>
</evidence>
<feature type="domain" description="C2H2-type" evidence="17">
    <location>
        <begin position="482"/>
        <end position="509"/>
    </location>
</feature>
<dbReference type="Pfam" id="PF00096">
    <property type="entry name" value="zf-C2H2"/>
    <property type="match status" value="4"/>
</dbReference>
<dbReference type="CDD" id="cd18225">
    <property type="entry name" value="BTB_POZ_ZBTB40"/>
    <property type="match status" value="1"/>
</dbReference>
<keyword evidence="12" id="KW-0804">Transcription</keyword>
<accession>A0AA47NUN9</accession>
<keyword evidence="5" id="KW-0479">Metal-binding</keyword>
<evidence type="ECO:0000256" key="2">
    <source>
        <dbReference type="ARBA" id="ARBA00004123"/>
    </source>
</evidence>
<feature type="domain" description="C2H2-type" evidence="17">
    <location>
        <begin position="691"/>
        <end position="719"/>
    </location>
</feature>
<keyword evidence="8" id="KW-0862">Zinc</keyword>
<sequence length="871" mass="94781">MDLPNYSKQLMQQLWALRTEGKFCDCTILVGDAPHTAHKLVLGASSMLFRSLLESSDTISIDTAVVSSQEFACLLDLVYSGKLPPGKHNVSRIIASADSLQMYDVAVGCKNILSRLVVGQPRPAAAAAAHGQDEPQHQAKGDRPPATHQAPDQEEEEEDGKGRQESVEEVEESGGQSGLAGSKRQGSMDAPSPKIPRMDVPGVPRWEVCASQPLKESAEVLPAAPAVPECPPPSTSSSLLERSGELLELLGGVVSLAELLTQAAASSLDDQEREVVQECCTEKAGSDATALLLVARLREGLLSEAGLLAVLAALQEESLSSCPAGLLALLEEVEHTAGSRTEDQEAGSDGTNEEDDKEEDYEEEDEEGNGKEEVKSEAASASGTDKDSPYSCRWCKKGFAFKCRLRAHLKCCAMSLEPKYQCPQCTKRLPTVRALQRHRAEAHPNVPQVKKKVACDLCGRTFAHPSGMIYHKRTEHFEEKPFACDECGAKFAANSSLKNHMRLHTGEKPYHCKHCDMSFSVAAALAYHTKKKHSEGKMYACQYCEALFAQSIELTRHVRTHTGDRPYVCRECGKGYSQASGLTVHLQTYHNILEPHDCQKCRLSFSSVEEHRKHLQECHPKDFHKCPICQKVFNSAALLEKHKSMHAGIKPYSCDLCQKSYQQLSGLWYHNRTHHPEVYASQTSKSLKCLVQCDICFKFFPNANSLNGHQMLEHSDSAAMAVRCPHCPAVFAGEEELQEHSSSQHFSPGGSAFGCSLCPLLCPSQLQLQEHYMACHMAEVEQEDQGGAAGGGGEEVAEEEEGAFISDDTVIPTAPDLDGAESVLSLDQSQLGGSQQVFVALGGGDLSTDMVAVNMDDLLNGTVTFICGDKP</sequence>
<dbReference type="Proteomes" id="UP001174136">
    <property type="component" value="Unassembled WGS sequence"/>
</dbReference>
<evidence type="ECO:0000256" key="1">
    <source>
        <dbReference type="ARBA" id="ARBA00003767"/>
    </source>
</evidence>
<dbReference type="Gene3D" id="3.30.160.60">
    <property type="entry name" value="Classic Zinc Finger"/>
    <property type="match status" value="9"/>
</dbReference>
<evidence type="ECO:0000313" key="18">
    <source>
        <dbReference type="EMBL" id="KAK0139246.1"/>
    </source>
</evidence>
<keyword evidence="11" id="KW-0238">DNA-binding</keyword>
<dbReference type="InterPro" id="IPR030404">
    <property type="entry name" value="ZBTB40_BTB_POZ_dom"/>
</dbReference>
<dbReference type="Gene3D" id="3.30.710.10">
    <property type="entry name" value="Potassium Channel Kv1.1, Chain A"/>
    <property type="match status" value="1"/>
</dbReference>
<feature type="domain" description="C2H2-type" evidence="17">
    <location>
        <begin position="453"/>
        <end position="481"/>
    </location>
</feature>
<organism evidence="18 19">
    <name type="scientific">Merluccius polli</name>
    <name type="common">Benguela hake</name>
    <name type="synonym">Merluccius cadenati</name>
    <dbReference type="NCBI Taxonomy" id="89951"/>
    <lineage>
        <taxon>Eukaryota</taxon>
        <taxon>Metazoa</taxon>
        <taxon>Chordata</taxon>
        <taxon>Craniata</taxon>
        <taxon>Vertebrata</taxon>
        <taxon>Euteleostomi</taxon>
        <taxon>Actinopterygii</taxon>
        <taxon>Neopterygii</taxon>
        <taxon>Teleostei</taxon>
        <taxon>Neoteleostei</taxon>
        <taxon>Acanthomorphata</taxon>
        <taxon>Zeiogadaria</taxon>
        <taxon>Gadariae</taxon>
        <taxon>Gadiformes</taxon>
        <taxon>Gadoidei</taxon>
        <taxon>Merlucciidae</taxon>
        <taxon>Merluccius</taxon>
    </lineage>
</organism>
<comment type="subcellular location">
    <subcellularLocation>
        <location evidence="2">Nucleus</location>
    </subcellularLocation>
</comment>
<dbReference type="PROSITE" id="PS50157">
    <property type="entry name" value="ZINC_FINGER_C2H2_2"/>
    <property type="match status" value="10"/>
</dbReference>
<dbReference type="GO" id="GO:0000981">
    <property type="term" value="F:DNA-binding transcription factor activity, RNA polymerase II-specific"/>
    <property type="evidence" value="ECO:0007669"/>
    <property type="project" value="TreeGrafter"/>
</dbReference>
<feature type="compositionally biased region" description="Basic and acidic residues" evidence="15">
    <location>
        <begin position="131"/>
        <end position="145"/>
    </location>
</feature>
<keyword evidence="10" id="KW-0805">Transcription regulation</keyword>
<dbReference type="InterPro" id="IPR013087">
    <property type="entry name" value="Znf_C2H2_type"/>
</dbReference>
<evidence type="ECO:0000256" key="12">
    <source>
        <dbReference type="ARBA" id="ARBA00023163"/>
    </source>
</evidence>
<feature type="domain" description="C2H2-type" evidence="17">
    <location>
        <begin position="390"/>
        <end position="418"/>
    </location>
</feature>
<dbReference type="PANTHER" id="PTHR24394">
    <property type="entry name" value="ZINC FINGER PROTEIN"/>
    <property type="match status" value="1"/>
</dbReference>
<dbReference type="FunFam" id="3.30.160.60:FF:001792">
    <property type="entry name" value="Zinc finger and BTB domain-containing 40"/>
    <property type="match status" value="1"/>
</dbReference>
<keyword evidence="6" id="KW-0677">Repeat</keyword>
<feature type="domain" description="C2H2-type" evidence="17">
    <location>
        <begin position="510"/>
        <end position="538"/>
    </location>
</feature>
<dbReference type="AlphaFoldDB" id="A0AA47NUN9"/>
<dbReference type="InterPro" id="IPR036236">
    <property type="entry name" value="Znf_C2H2_sf"/>
</dbReference>
<dbReference type="FunFam" id="3.30.160.60:FF:000909">
    <property type="entry name" value="zinc finger and BTB domain-containing protein 40"/>
    <property type="match status" value="1"/>
</dbReference>
<feature type="domain" description="BTB" evidence="16">
    <location>
        <begin position="24"/>
        <end position="87"/>
    </location>
</feature>
<dbReference type="PANTHER" id="PTHR24394:SF0">
    <property type="entry name" value="ZINC FINGER AND BTB DOMAIN-CONTAINING PROTEIN 40"/>
    <property type="match status" value="1"/>
</dbReference>
<dbReference type="PROSITE" id="PS00028">
    <property type="entry name" value="ZINC_FINGER_C2H2_1"/>
    <property type="match status" value="11"/>
</dbReference>
<evidence type="ECO:0000256" key="7">
    <source>
        <dbReference type="ARBA" id="ARBA00022771"/>
    </source>
</evidence>
<dbReference type="SUPFAM" id="SSF54695">
    <property type="entry name" value="POZ domain"/>
    <property type="match status" value="1"/>
</dbReference>
<evidence type="ECO:0000313" key="19">
    <source>
        <dbReference type="Proteomes" id="UP001174136"/>
    </source>
</evidence>
<comment type="function">
    <text evidence="1">May be involved in transcriptional regulation.</text>
</comment>
<dbReference type="SUPFAM" id="SSF57667">
    <property type="entry name" value="beta-beta-alpha zinc fingers"/>
    <property type="match status" value="5"/>
</dbReference>
<dbReference type="FunFam" id="3.30.160.60:FF:000696">
    <property type="entry name" value="Zinc finger and BTB domain containing 40"/>
    <property type="match status" value="1"/>
</dbReference>
<keyword evidence="9" id="KW-0832">Ubl conjugation</keyword>
<evidence type="ECO:0000256" key="6">
    <source>
        <dbReference type="ARBA" id="ARBA00022737"/>
    </source>
</evidence>
<evidence type="ECO:0000256" key="9">
    <source>
        <dbReference type="ARBA" id="ARBA00022843"/>
    </source>
</evidence>
<dbReference type="GO" id="GO:0003677">
    <property type="term" value="F:DNA binding"/>
    <property type="evidence" value="ECO:0007669"/>
    <property type="project" value="UniProtKB-KW"/>
</dbReference>
<keyword evidence="7 14" id="KW-0863">Zinc-finger</keyword>
<feature type="region of interest" description="Disordered" evidence="15">
    <location>
        <begin position="124"/>
        <end position="201"/>
    </location>
</feature>
<feature type="domain" description="C2H2-type" evidence="17">
    <location>
        <begin position="652"/>
        <end position="679"/>
    </location>
</feature>
<gene>
    <name evidence="18" type="primary">ZBTB40</name>
    <name evidence="18" type="ORF">N1851_024233</name>
</gene>
<dbReference type="SMART" id="SM00225">
    <property type="entry name" value="BTB"/>
    <property type="match status" value="1"/>
</dbReference>
<protein>
    <submittedName>
        <fullName evidence="18">Zinc finger and BTB domain-containing protein 40</fullName>
    </submittedName>
</protein>
<evidence type="ECO:0000256" key="15">
    <source>
        <dbReference type="SAM" id="MobiDB-lite"/>
    </source>
</evidence>
<dbReference type="InterPro" id="IPR011333">
    <property type="entry name" value="SKP1/BTB/POZ_sf"/>
</dbReference>
<comment type="caution">
    <text evidence="18">The sequence shown here is derived from an EMBL/GenBank/DDBJ whole genome shotgun (WGS) entry which is preliminary data.</text>
</comment>
<dbReference type="FunFam" id="3.30.160.60:FF:000917">
    <property type="entry name" value="Zinc finger and BTB domain containing 40"/>
    <property type="match status" value="1"/>
</dbReference>
<dbReference type="SMART" id="SM00355">
    <property type="entry name" value="ZnF_C2H2"/>
    <property type="match status" value="13"/>
</dbReference>
<proteinExistence type="inferred from homology"/>
<keyword evidence="13" id="KW-0539">Nucleus</keyword>
<feature type="domain" description="C2H2-type" evidence="17">
    <location>
        <begin position="420"/>
        <end position="443"/>
    </location>
</feature>
<reference evidence="18" key="1">
    <citation type="journal article" date="2023" name="Front. Mar. Sci.">
        <title>A new Merluccius polli reference genome to investigate the effects of global change in West African waters.</title>
        <authorList>
            <person name="Mateo J.L."/>
            <person name="Blanco-Fernandez C."/>
            <person name="Garcia-Vazquez E."/>
            <person name="Machado-Schiaffino G."/>
        </authorList>
    </citation>
    <scope>NUCLEOTIDE SEQUENCE</scope>
    <source>
        <strain evidence="18">C29</strain>
        <tissue evidence="18">Fin</tissue>
    </source>
</reference>
<evidence type="ECO:0000256" key="11">
    <source>
        <dbReference type="ARBA" id="ARBA00023125"/>
    </source>
</evidence>
<dbReference type="PROSITE" id="PS50097">
    <property type="entry name" value="BTB"/>
    <property type="match status" value="1"/>
</dbReference>
<keyword evidence="4" id="KW-1017">Isopeptide bond</keyword>
<dbReference type="Pfam" id="PF00651">
    <property type="entry name" value="BTB"/>
    <property type="match status" value="1"/>
</dbReference>
<dbReference type="EMBL" id="JAOPHQ010004549">
    <property type="protein sequence ID" value="KAK0139246.1"/>
    <property type="molecule type" value="Genomic_DNA"/>
</dbReference>
<dbReference type="FunFam" id="3.30.160.60:FF:000645">
    <property type="entry name" value="Zinc finger and BTB domain containing 40"/>
    <property type="match status" value="2"/>
</dbReference>
<evidence type="ECO:0000259" key="17">
    <source>
        <dbReference type="PROSITE" id="PS50157"/>
    </source>
</evidence>
<feature type="domain" description="C2H2-type" evidence="17">
    <location>
        <begin position="624"/>
        <end position="651"/>
    </location>
</feature>
<dbReference type="GO" id="GO:0005634">
    <property type="term" value="C:nucleus"/>
    <property type="evidence" value="ECO:0007669"/>
    <property type="project" value="UniProtKB-SubCell"/>
</dbReference>
<keyword evidence="19" id="KW-1185">Reference proteome</keyword>
<dbReference type="InterPro" id="IPR000210">
    <property type="entry name" value="BTB/POZ_dom"/>
</dbReference>
<name>A0AA47NUN9_MERPO</name>
<evidence type="ECO:0000256" key="3">
    <source>
        <dbReference type="ARBA" id="ARBA00006991"/>
    </source>
</evidence>
<evidence type="ECO:0000256" key="5">
    <source>
        <dbReference type="ARBA" id="ARBA00022723"/>
    </source>
</evidence>
<evidence type="ECO:0000256" key="4">
    <source>
        <dbReference type="ARBA" id="ARBA00022499"/>
    </source>
</evidence>